<feature type="region of interest" description="Disordered" evidence="1">
    <location>
        <begin position="57"/>
        <end position="90"/>
    </location>
</feature>
<comment type="caution">
    <text evidence="2">The sequence shown here is derived from an EMBL/GenBank/DDBJ whole genome shotgun (WGS) entry which is preliminary data.</text>
</comment>
<evidence type="ECO:0000313" key="2">
    <source>
        <dbReference type="EMBL" id="GKT28656.1"/>
    </source>
</evidence>
<feature type="non-terminal residue" evidence="2">
    <location>
        <position position="1"/>
    </location>
</feature>
<evidence type="ECO:0000313" key="3">
    <source>
        <dbReference type="Proteomes" id="UP001057375"/>
    </source>
</evidence>
<accession>A0ABQ5K7X7</accession>
<dbReference type="Proteomes" id="UP001057375">
    <property type="component" value="Unassembled WGS sequence"/>
</dbReference>
<dbReference type="EMBL" id="BQXS01000415">
    <property type="protein sequence ID" value="GKT28656.1"/>
    <property type="molecule type" value="Genomic_DNA"/>
</dbReference>
<keyword evidence="3" id="KW-1185">Reference proteome</keyword>
<name>A0ABQ5K7X7_9EUKA</name>
<proteinExistence type="predicted"/>
<sequence length="90" mass="9762">ARGEGSAEKHSMSLPVIPVPHLTSPISLPLSDDVTYDITTYASLVSKLVNSLGKGQNTFISKKSKSARVSREPKYTSPSSHKKSKSARYE</sequence>
<gene>
    <name evidence="2" type="ORF">ADUPG1_000791</name>
</gene>
<evidence type="ECO:0000256" key="1">
    <source>
        <dbReference type="SAM" id="MobiDB-lite"/>
    </source>
</evidence>
<protein>
    <submittedName>
        <fullName evidence="2">Uncharacterized protein</fullName>
    </submittedName>
</protein>
<reference evidence="2" key="1">
    <citation type="submission" date="2022-03" db="EMBL/GenBank/DDBJ databases">
        <title>Draft genome sequence of Aduncisulcus paluster, a free-living microaerophilic Fornicata.</title>
        <authorList>
            <person name="Yuyama I."/>
            <person name="Kume K."/>
            <person name="Tamura T."/>
            <person name="Inagaki Y."/>
            <person name="Hashimoto T."/>
        </authorList>
    </citation>
    <scope>NUCLEOTIDE SEQUENCE</scope>
    <source>
        <strain evidence="2">NY0171</strain>
    </source>
</reference>
<organism evidence="2 3">
    <name type="scientific">Aduncisulcus paluster</name>
    <dbReference type="NCBI Taxonomy" id="2918883"/>
    <lineage>
        <taxon>Eukaryota</taxon>
        <taxon>Metamonada</taxon>
        <taxon>Carpediemonas-like organisms</taxon>
        <taxon>Aduncisulcus</taxon>
    </lineage>
</organism>
<feature type="compositionally biased region" description="Basic residues" evidence="1">
    <location>
        <begin position="80"/>
        <end position="90"/>
    </location>
</feature>